<name>A0ABY6JVM7_9ARAC</name>
<evidence type="ECO:0000313" key="3">
    <source>
        <dbReference type="Proteomes" id="UP001235939"/>
    </source>
</evidence>
<evidence type="ECO:0000313" key="2">
    <source>
        <dbReference type="EMBL" id="UYV60641.1"/>
    </source>
</evidence>
<proteinExistence type="predicted"/>
<keyword evidence="3" id="KW-1185">Reference proteome</keyword>
<sequence length="97" mass="11367">MLIKVYVRDLLWLVIGSVQEKKRSSESEDLESLMKYFRREVNHTKDKEMAHNKHSDSLAQPTPGKIQTKKRSLNARLKLRHPLDLCIPTSHQQFAKN</sequence>
<evidence type="ECO:0000256" key="1">
    <source>
        <dbReference type="SAM" id="MobiDB-lite"/>
    </source>
</evidence>
<organism evidence="2 3">
    <name type="scientific">Cordylochernes scorpioides</name>
    <dbReference type="NCBI Taxonomy" id="51811"/>
    <lineage>
        <taxon>Eukaryota</taxon>
        <taxon>Metazoa</taxon>
        <taxon>Ecdysozoa</taxon>
        <taxon>Arthropoda</taxon>
        <taxon>Chelicerata</taxon>
        <taxon>Arachnida</taxon>
        <taxon>Pseudoscorpiones</taxon>
        <taxon>Cheliferoidea</taxon>
        <taxon>Chernetidae</taxon>
        <taxon>Cordylochernes</taxon>
    </lineage>
</organism>
<reference evidence="2 3" key="1">
    <citation type="submission" date="2022-01" db="EMBL/GenBank/DDBJ databases">
        <title>A chromosomal length assembly of Cordylochernes scorpioides.</title>
        <authorList>
            <person name="Zeh D."/>
            <person name="Zeh J."/>
        </authorList>
    </citation>
    <scope>NUCLEOTIDE SEQUENCE [LARGE SCALE GENOMIC DNA]</scope>
    <source>
        <strain evidence="2">IN4F17</strain>
        <tissue evidence="2">Whole Body</tissue>
    </source>
</reference>
<feature type="compositionally biased region" description="Basic and acidic residues" evidence="1">
    <location>
        <begin position="44"/>
        <end position="56"/>
    </location>
</feature>
<accession>A0ABY6JVM7</accession>
<dbReference type="Proteomes" id="UP001235939">
    <property type="component" value="Chromosome 01"/>
</dbReference>
<feature type="region of interest" description="Disordered" evidence="1">
    <location>
        <begin position="44"/>
        <end position="71"/>
    </location>
</feature>
<gene>
    <name evidence="2" type="ORF">LAZ67_1001744</name>
</gene>
<protein>
    <submittedName>
        <fullName evidence="2">Uncharacterized protein</fullName>
    </submittedName>
</protein>
<dbReference type="EMBL" id="CP092863">
    <property type="protein sequence ID" value="UYV60641.1"/>
    <property type="molecule type" value="Genomic_DNA"/>
</dbReference>